<keyword evidence="6" id="KW-1185">Reference proteome</keyword>
<keyword evidence="2" id="KW-0131">Cell cycle</keyword>
<name>A0A834FT89_RHOSS</name>
<dbReference type="InterPro" id="IPR006671">
    <property type="entry name" value="Cyclin_N"/>
</dbReference>
<sequence length="322" mass="37083">MEFTMNLENLSQERELEHTERLFEIETEYMAAQGFFQNAEAHHLRQMAIFNIKQLVETPGLDYDPFVPFLALTYFDRCASWHPIPDDLEFLTTFVYSCTVLAWKMRSSDFSVRLLLDKVEDLKRMERQILDALDWKMLSITAVFFIDFFVSLIVVHDNDPRKILPAANPRRILNHVFFMHYHTEFTRFKPSIIAAVGVVAERSEEGPPGDSCVDPILRCKFVDMDEFENCFDLLRIKRATEIANAALIPRIDFPESPSPPAQQEERDEDMEEDTEAEEEEEAEEIANAAVIHLGGHGGRKRRRVTGENAEVLSYGGASVNPF</sequence>
<dbReference type="InterPro" id="IPR039361">
    <property type="entry name" value="Cyclin"/>
</dbReference>
<evidence type="ECO:0000256" key="3">
    <source>
        <dbReference type="SAM" id="MobiDB-lite"/>
    </source>
</evidence>
<dbReference type="PANTHER" id="PTHR10177">
    <property type="entry name" value="CYCLINS"/>
    <property type="match status" value="1"/>
</dbReference>
<dbReference type="Pfam" id="PF00134">
    <property type="entry name" value="Cyclin_N"/>
    <property type="match status" value="1"/>
</dbReference>
<evidence type="ECO:0000256" key="2">
    <source>
        <dbReference type="ARBA" id="ARBA00023306"/>
    </source>
</evidence>
<reference evidence="5" key="1">
    <citation type="submission" date="2019-11" db="EMBL/GenBank/DDBJ databases">
        <authorList>
            <person name="Liu Y."/>
            <person name="Hou J."/>
            <person name="Li T.-Q."/>
            <person name="Guan C.-H."/>
            <person name="Wu X."/>
            <person name="Wu H.-Z."/>
            <person name="Ling F."/>
            <person name="Zhang R."/>
            <person name="Shi X.-G."/>
            <person name="Ren J.-P."/>
            <person name="Chen E.-F."/>
            <person name="Sun J.-M."/>
        </authorList>
    </citation>
    <scope>NUCLEOTIDE SEQUENCE</scope>
    <source>
        <strain evidence="5">Adult_tree_wgs_1</strain>
        <tissue evidence="5">Leaves</tissue>
    </source>
</reference>
<gene>
    <name evidence="5" type="ORF">RHSIM_RhsimUnG0257600</name>
</gene>
<dbReference type="Gene3D" id="1.10.472.10">
    <property type="entry name" value="Cyclin-like"/>
    <property type="match status" value="2"/>
</dbReference>
<evidence type="ECO:0000256" key="1">
    <source>
        <dbReference type="ARBA" id="ARBA00022618"/>
    </source>
</evidence>
<comment type="caution">
    <text evidence="5">The sequence shown here is derived from an EMBL/GenBank/DDBJ whole genome shotgun (WGS) entry which is preliminary data.</text>
</comment>
<evidence type="ECO:0000313" key="6">
    <source>
        <dbReference type="Proteomes" id="UP000626092"/>
    </source>
</evidence>
<dbReference type="GO" id="GO:0051301">
    <property type="term" value="P:cell division"/>
    <property type="evidence" value="ECO:0007669"/>
    <property type="project" value="UniProtKB-KW"/>
</dbReference>
<dbReference type="Proteomes" id="UP000626092">
    <property type="component" value="Unassembled WGS sequence"/>
</dbReference>
<dbReference type="EMBL" id="WJXA01000552">
    <property type="protein sequence ID" value="KAF7112206.1"/>
    <property type="molecule type" value="Genomic_DNA"/>
</dbReference>
<dbReference type="SUPFAM" id="SSF47954">
    <property type="entry name" value="Cyclin-like"/>
    <property type="match status" value="1"/>
</dbReference>
<dbReference type="AlphaFoldDB" id="A0A834FT89"/>
<dbReference type="InterPro" id="IPR036915">
    <property type="entry name" value="Cyclin-like_sf"/>
</dbReference>
<protein>
    <recommendedName>
        <fullName evidence="4">Cyclin N-terminal domain-containing protein</fullName>
    </recommendedName>
</protein>
<organism evidence="5 6">
    <name type="scientific">Rhododendron simsii</name>
    <name type="common">Sims's rhododendron</name>
    <dbReference type="NCBI Taxonomy" id="118357"/>
    <lineage>
        <taxon>Eukaryota</taxon>
        <taxon>Viridiplantae</taxon>
        <taxon>Streptophyta</taxon>
        <taxon>Embryophyta</taxon>
        <taxon>Tracheophyta</taxon>
        <taxon>Spermatophyta</taxon>
        <taxon>Magnoliopsida</taxon>
        <taxon>eudicotyledons</taxon>
        <taxon>Gunneridae</taxon>
        <taxon>Pentapetalae</taxon>
        <taxon>asterids</taxon>
        <taxon>Ericales</taxon>
        <taxon>Ericaceae</taxon>
        <taxon>Ericoideae</taxon>
        <taxon>Rhodoreae</taxon>
        <taxon>Rhododendron</taxon>
    </lineage>
</organism>
<dbReference type="OrthoDB" id="1743455at2759"/>
<evidence type="ECO:0000259" key="4">
    <source>
        <dbReference type="Pfam" id="PF00134"/>
    </source>
</evidence>
<keyword evidence="1" id="KW-0132">Cell division</keyword>
<feature type="domain" description="Cyclin N-terminal" evidence="4">
    <location>
        <begin position="22"/>
        <end position="137"/>
    </location>
</feature>
<feature type="compositionally biased region" description="Acidic residues" evidence="3">
    <location>
        <begin position="265"/>
        <end position="284"/>
    </location>
</feature>
<accession>A0A834FT89</accession>
<evidence type="ECO:0000313" key="5">
    <source>
        <dbReference type="EMBL" id="KAF7112206.1"/>
    </source>
</evidence>
<proteinExistence type="predicted"/>
<feature type="region of interest" description="Disordered" evidence="3">
    <location>
        <begin position="250"/>
        <end position="286"/>
    </location>
</feature>